<dbReference type="Proteomes" id="UP000712600">
    <property type="component" value="Unassembled WGS sequence"/>
</dbReference>
<dbReference type="AlphaFoldDB" id="A0A8S9P156"/>
<organism evidence="1 2">
    <name type="scientific">Brassica cretica</name>
    <name type="common">Mustard</name>
    <dbReference type="NCBI Taxonomy" id="69181"/>
    <lineage>
        <taxon>Eukaryota</taxon>
        <taxon>Viridiplantae</taxon>
        <taxon>Streptophyta</taxon>
        <taxon>Embryophyta</taxon>
        <taxon>Tracheophyta</taxon>
        <taxon>Spermatophyta</taxon>
        <taxon>Magnoliopsida</taxon>
        <taxon>eudicotyledons</taxon>
        <taxon>Gunneridae</taxon>
        <taxon>Pentapetalae</taxon>
        <taxon>rosids</taxon>
        <taxon>malvids</taxon>
        <taxon>Brassicales</taxon>
        <taxon>Brassicaceae</taxon>
        <taxon>Brassiceae</taxon>
        <taxon>Brassica</taxon>
    </lineage>
</organism>
<sequence>MRKNAMEKQFRFSNKKKTIPCKWPFPLASPSLSSPSCWVFWIFVLSNLTRDTCVCHLSGAPTRSGSVGEAKEPSIQLLPVYRSRYGSDLILPLPARMDLRRGLFLSLSALSCTRVIWFGLAQGFCELLLSVWRKGCV</sequence>
<protein>
    <submittedName>
        <fullName evidence="1">Uncharacterized protein</fullName>
    </submittedName>
</protein>
<evidence type="ECO:0000313" key="1">
    <source>
        <dbReference type="EMBL" id="KAF3507007.1"/>
    </source>
</evidence>
<comment type="caution">
    <text evidence="1">The sequence shown here is derived from an EMBL/GenBank/DDBJ whole genome shotgun (WGS) entry which is preliminary data.</text>
</comment>
<name>A0A8S9P156_BRACR</name>
<dbReference type="EMBL" id="QGKX02001521">
    <property type="protein sequence ID" value="KAF3507007.1"/>
    <property type="molecule type" value="Genomic_DNA"/>
</dbReference>
<gene>
    <name evidence="1" type="ORF">F2Q69_00004084</name>
</gene>
<reference evidence="1" key="1">
    <citation type="submission" date="2019-12" db="EMBL/GenBank/DDBJ databases">
        <title>Genome sequencing and annotation of Brassica cretica.</title>
        <authorList>
            <person name="Studholme D.J."/>
            <person name="Sarris P."/>
        </authorList>
    </citation>
    <scope>NUCLEOTIDE SEQUENCE</scope>
    <source>
        <strain evidence="1">PFS-109/04</strain>
        <tissue evidence="1">Leaf</tissue>
    </source>
</reference>
<proteinExistence type="predicted"/>
<accession>A0A8S9P156</accession>
<evidence type="ECO:0000313" key="2">
    <source>
        <dbReference type="Proteomes" id="UP000712600"/>
    </source>
</evidence>